<dbReference type="EMBL" id="JH600070">
    <property type="protein sequence ID" value="EIJ43713.1"/>
    <property type="molecule type" value="Genomic_DNA"/>
</dbReference>
<dbReference type="PANTHER" id="PTHR42741:SF3">
    <property type="entry name" value="NITROREDUCTASE FAMILY PROTEIN"/>
    <property type="match status" value="1"/>
</dbReference>
<evidence type="ECO:0000313" key="2">
    <source>
        <dbReference type="EMBL" id="EIJ43713.1"/>
    </source>
</evidence>
<dbReference type="CDD" id="cd02142">
    <property type="entry name" value="McbC_SagB-like_oxidoreductase"/>
    <property type="match status" value="2"/>
</dbReference>
<dbReference type="InterPro" id="IPR020051">
    <property type="entry name" value="SagB-type_dehydrogenase"/>
</dbReference>
<dbReference type="PANTHER" id="PTHR42741">
    <property type="entry name" value="NITROREDUCTASE FAMILY PROTEIN"/>
    <property type="match status" value="1"/>
</dbReference>
<reference evidence="2 3" key="1">
    <citation type="submission" date="2011-11" db="EMBL/GenBank/DDBJ databases">
        <title>Improved High-Quality Draft sequence of Beggiatoa alba B18lD.</title>
        <authorList>
            <consortium name="US DOE Joint Genome Institute"/>
            <person name="Lucas S."/>
            <person name="Han J."/>
            <person name="Lapidus A."/>
            <person name="Cheng J.-F."/>
            <person name="Goodwin L."/>
            <person name="Pitluck S."/>
            <person name="Peters L."/>
            <person name="Mikhailova N."/>
            <person name="Held B."/>
            <person name="Detter J.C."/>
            <person name="Han C."/>
            <person name="Tapia R."/>
            <person name="Land M."/>
            <person name="Hauser L."/>
            <person name="Kyrpides N."/>
            <person name="Ivanova N."/>
            <person name="Pagani I."/>
            <person name="Samuel K."/>
            <person name="Teske A."/>
            <person name="Mueller J."/>
            <person name="Woyke T."/>
        </authorList>
    </citation>
    <scope>NUCLEOTIDE SEQUENCE [LARGE SCALE GENOMIC DNA]</scope>
    <source>
        <strain evidence="2 3">B18LD</strain>
    </source>
</reference>
<keyword evidence="3" id="KW-1185">Reference proteome</keyword>
<dbReference type="STRING" id="395493.BegalDRAFT_2881"/>
<dbReference type="eggNOG" id="COG0778">
    <property type="taxonomic scope" value="Bacteria"/>
</dbReference>
<dbReference type="RefSeq" id="WP_002691123.1">
    <property type="nucleotide sequence ID" value="NZ_JH600070.1"/>
</dbReference>
<dbReference type="AlphaFoldDB" id="I3CJC0"/>
<name>I3CJC0_9GAMM</name>
<dbReference type="NCBIfam" id="TIGR03605">
    <property type="entry name" value="antibiot_sagB"/>
    <property type="match status" value="1"/>
</dbReference>
<sequence>MSTTDKTAIDTIIDYHNRTKHQTDRYAAGPDFMDWIHQPNPFRTFSNAPRIELPLCADQLTTLYTELYDADHITVKPLNKESIATLLELSLGLSAWKQYGNDQWSLRCNPSSGNLHPTEGYLLLPTLKDLSAGVYHYHSYDHSLEQRAEVVQAQHVEFQQLLPTNSFLLGLSSITWREAWKYGERAFRYCQHDIGHALGAITYAAQSLGWSTHVLTQWSDEEIAQLFGLNQESSFNQAEKEVPEVVLCITAANSVSNLQQIDAKPLQFLLKNQIWLGQANILSKKKQFQWDIIDVAVKATEKPYTTEIIPPTPLNIPRPPLECCSATASQLIRQRRSAQQFDATGTMSKDTFFRILDSVLPRNNQFPFNVLPQTPAINLALFVHKVEELNSGLYILIRQKDKLETLRTCLRAEFQWEKPENCPADLPLYRLVSANARKFARSLSCHQDIAADSTFSLGMIAEFSSRLAQGAWQYRRLFWEAGLIGQVLYLEAEATGYRGTGIGCYFDDAMHNMLGLNDLNYQSLYHFTIGKPLEDTRLNTLQPYAHLKNRVAPSA</sequence>
<accession>I3CJC0</accession>
<dbReference type="Gene3D" id="3.40.109.10">
    <property type="entry name" value="NADH Oxidase"/>
    <property type="match status" value="2"/>
</dbReference>
<dbReference type="SUPFAM" id="SSF55469">
    <property type="entry name" value="FMN-dependent nitroreductase-like"/>
    <property type="match status" value="2"/>
</dbReference>
<dbReference type="GO" id="GO:0016491">
    <property type="term" value="F:oxidoreductase activity"/>
    <property type="evidence" value="ECO:0007669"/>
    <property type="project" value="InterPro"/>
</dbReference>
<dbReference type="InterPro" id="IPR029479">
    <property type="entry name" value="Nitroreductase"/>
</dbReference>
<dbReference type="Proteomes" id="UP000005744">
    <property type="component" value="Unassembled WGS sequence"/>
</dbReference>
<feature type="domain" description="Nitroreductase" evidence="1">
    <location>
        <begin position="77"/>
        <end position="231"/>
    </location>
</feature>
<dbReference type="OrthoDB" id="9801593at2"/>
<evidence type="ECO:0000259" key="1">
    <source>
        <dbReference type="Pfam" id="PF00881"/>
    </source>
</evidence>
<proteinExistence type="predicted"/>
<gene>
    <name evidence="2" type="ORF">BegalDRAFT_2881</name>
</gene>
<dbReference type="Pfam" id="PF00881">
    <property type="entry name" value="Nitroreductase"/>
    <property type="match status" value="1"/>
</dbReference>
<dbReference type="HOGENOM" id="CLU_016148_0_0_6"/>
<protein>
    <submittedName>
        <fullName evidence="2">SagB-type dehydrogenase domain protein</fullName>
    </submittedName>
</protein>
<dbReference type="InterPro" id="IPR000415">
    <property type="entry name" value="Nitroreductase-like"/>
</dbReference>
<evidence type="ECO:0000313" key="3">
    <source>
        <dbReference type="Proteomes" id="UP000005744"/>
    </source>
</evidence>
<organism evidence="2 3">
    <name type="scientific">Beggiatoa alba B18LD</name>
    <dbReference type="NCBI Taxonomy" id="395493"/>
    <lineage>
        <taxon>Bacteria</taxon>
        <taxon>Pseudomonadati</taxon>
        <taxon>Pseudomonadota</taxon>
        <taxon>Gammaproteobacteria</taxon>
        <taxon>Thiotrichales</taxon>
        <taxon>Thiotrichaceae</taxon>
        <taxon>Beggiatoa</taxon>
    </lineage>
</organism>